<comment type="caution">
    <text evidence="2">The sequence shown here is derived from an EMBL/GenBank/DDBJ whole genome shotgun (WGS) entry which is preliminary data.</text>
</comment>
<gene>
    <name evidence="2" type="ORF">US36_C0003G0023</name>
</gene>
<evidence type="ECO:0000313" key="2">
    <source>
        <dbReference type="EMBL" id="KKQ23189.1"/>
    </source>
</evidence>
<protein>
    <recommendedName>
        <fullName evidence="4">Type 4 fimbrial biogenesis protein PilX N-terminal domain-containing protein</fullName>
    </recommendedName>
</protein>
<evidence type="ECO:0008006" key="4">
    <source>
        <dbReference type="Google" id="ProtNLM"/>
    </source>
</evidence>
<evidence type="ECO:0000256" key="1">
    <source>
        <dbReference type="SAM" id="Phobius"/>
    </source>
</evidence>
<organism evidence="2 3">
    <name type="scientific">Candidatus Wolfebacteria bacterium GW2011_GWC1_37_10</name>
    <dbReference type="NCBI Taxonomy" id="1619010"/>
    <lineage>
        <taxon>Bacteria</taxon>
        <taxon>Candidatus Wolfeibacteriota</taxon>
    </lineage>
</organism>
<keyword evidence="1" id="KW-0812">Transmembrane</keyword>
<name>A0A0G0IG74_9BACT</name>
<dbReference type="AlphaFoldDB" id="A0A0G0IG74"/>
<feature type="transmembrane region" description="Helical" evidence="1">
    <location>
        <begin position="21"/>
        <end position="46"/>
    </location>
</feature>
<dbReference type="Proteomes" id="UP000034044">
    <property type="component" value="Unassembled WGS sequence"/>
</dbReference>
<reference evidence="2 3" key="1">
    <citation type="journal article" date="2015" name="Nature">
        <title>rRNA introns, odd ribosomes, and small enigmatic genomes across a large radiation of phyla.</title>
        <authorList>
            <person name="Brown C.T."/>
            <person name="Hug L.A."/>
            <person name="Thomas B.C."/>
            <person name="Sharon I."/>
            <person name="Castelle C.J."/>
            <person name="Singh A."/>
            <person name="Wilkins M.J."/>
            <person name="Williams K.H."/>
            <person name="Banfield J.F."/>
        </authorList>
    </citation>
    <scope>NUCLEOTIDE SEQUENCE [LARGE SCALE GENOMIC DNA]</scope>
</reference>
<sequence>MRQNRKTKNSKEQAIGQSSGQVMLLAVLLIGTGILVFTSISGHLMIQRIRMASNAIDSTKAVLAADSGIECEFYNYAKSANINCSALNFDDPKTSVLTSTSTDSGGTFYIKSIGASNKTKRAFMMTL</sequence>
<accession>A0A0G0IG74</accession>
<keyword evidence="1" id="KW-1133">Transmembrane helix</keyword>
<proteinExistence type="predicted"/>
<keyword evidence="1" id="KW-0472">Membrane</keyword>
<evidence type="ECO:0000313" key="3">
    <source>
        <dbReference type="Proteomes" id="UP000034044"/>
    </source>
</evidence>
<dbReference type="EMBL" id="LBSR01000003">
    <property type="protein sequence ID" value="KKQ23189.1"/>
    <property type="molecule type" value="Genomic_DNA"/>
</dbReference>